<keyword evidence="2" id="KW-0804">Transcription</keyword>
<dbReference type="InterPro" id="IPR038324">
    <property type="entry name" value="Rpb4/RPC9_sf"/>
</dbReference>
<keyword evidence="3" id="KW-1185">Reference proteome</keyword>
<evidence type="ECO:0000313" key="2">
    <source>
        <dbReference type="EMBL" id="OJT10899.1"/>
    </source>
</evidence>
<dbReference type="InterPro" id="IPR010997">
    <property type="entry name" value="HRDC-like_sf"/>
</dbReference>
<comment type="caution">
    <text evidence="2">The sequence shown here is derived from an EMBL/GenBank/DDBJ whole genome shotgun (WGS) entry which is preliminary data.</text>
</comment>
<evidence type="ECO:0000259" key="1">
    <source>
        <dbReference type="SMART" id="SM00657"/>
    </source>
</evidence>
<dbReference type="InterPro" id="IPR045222">
    <property type="entry name" value="Rpb4-like"/>
</dbReference>
<dbReference type="AlphaFoldDB" id="A0A1M2VTG4"/>
<dbReference type="SUPFAM" id="SSF47819">
    <property type="entry name" value="HRDC-like"/>
    <property type="match status" value="1"/>
</dbReference>
<dbReference type="SMART" id="SM00657">
    <property type="entry name" value="RPOL4c"/>
    <property type="match status" value="1"/>
</dbReference>
<name>A0A1M2VTG4_TRAPU</name>
<accession>A0A1M2VTG4</accession>
<dbReference type="STRING" id="154538.A0A1M2VTG4"/>
<sequence length="101" mass="11529">MSLRHRPAHEDEDASALRLGPEFNNAGCLLISEVRYLLEHRPSEKAAPDTSVYKKTLEYVKTFAKFDKPEAAAAIRDLVKVDDDKLQPLLDEIQTMRKFQS</sequence>
<dbReference type="Gene3D" id="1.20.1250.40">
    <property type="match status" value="1"/>
</dbReference>
<dbReference type="GO" id="GO:0000428">
    <property type="term" value="C:DNA-directed RNA polymerase complex"/>
    <property type="evidence" value="ECO:0007669"/>
    <property type="project" value="UniProtKB-KW"/>
</dbReference>
<dbReference type="Proteomes" id="UP000184267">
    <property type="component" value="Unassembled WGS sequence"/>
</dbReference>
<protein>
    <submittedName>
        <fullName evidence="2">DNA-directed RNA polymerase II subunit rpb4</fullName>
    </submittedName>
</protein>
<feature type="domain" description="RNA polymerase Rpb4/RPC9 core" evidence="1">
    <location>
        <begin position="21"/>
        <end position="100"/>
    </location>
</feature>
<keyword evidence="2" id="KW-0240">DNA-directed RNA polymerase</keyword>
<dbReference type="InterPro" id="IPR006590">
    <property type="entry name" value="RNA_pol_Rpb4/RPC9_core"/>
</dbReference>
<organism evidence="2 3">
    <name type="scientific">Trametes pubescens</name>
    <name type="common">White-rot fungus</name>
    <dbReference type="NCBI Taxonomy" id="154538"/>
    <lineage>
        <taxon>Eukaryota</taxon>
        <taxon>Fungi</taxon>
        <taxon>Dikarya</taxon>
        <taxon>Basidiomycota</taxon>
        <taxon>Agaricomycotina</taxon>
        <taxon>Agaricomycetes</taxon>
        <taxon>Polyporales</taxon>
        <taxon>Polyporaceae</taxon>
        <taxon>Trametes</taxon>
    </lineage>
</organism>
<dbReference type="GO" id="GO:0000166">
    <property type="term" value="F:nucleotide binding"/>
    <property type="evidence" value="ECO:0007669"/>
    <property type="project" value="InterPro"/>
</dbReference>
<dbReference type="EMBL" id="MNAD01000712">
    <property type="protein sequence ID" value="OJT10899.1"/>
    <property type="molecule type" value="Genomic_DNA"/>
</dbReference>
<gene>
    <name evidence="2" type="ORF">TRAPUB_12583</name>
</gene>
<proteinExistence type="predicted"/>
<dbReference type="OMA" id="MLYISWI"/>
<evidence type="ECO:0000313" key="3">
    <source>
        <dbReference type="Proteomes" id="UP000184267"/>
    </source>
</evidence>
<reference evidence="2 3" key="1">
    <citation type="submission" date="2016-10" db="EMBL/GenBank/DDBJ databases">
        <title>Genome sequence of the basidiomycete white-rot fungus Trametes pubescens.</title>
        <authorList>
            <person name="Makela M.R."/>
            <person name="Granchi Z."/>
            <person name="Peng M."/>
            <person name="De Vries R.P."/>
            <person name="Grigoriev I."/>
            <person name="Riley R."/>
            <person name="Hilden K."/>
        </authorList>
    </citation>
    <scope>NUCLEOTIDE SEQUENCE [LARGE SCALE GENOMIC DNA]</scope>
    <source>
        <strain evidence="2 3">FBCC735</strain>
    </source>
</reference>
<dbReference type="PANTHER" id="PTHR21297">
    <property type="entry name" value="DNA-DIRECTED RNA POLYMERASE II"/>
    <property type="match status" value="1"/>
</dbReference>
<dbReference type="OrthoDB" id="2186918at2759"/>